<dbReference type="RefSeq" id="WP_185291646.1">
    <property type="nucleotide sequence ID" value="NZ_AP023287.1"/>
</dbReference>
<dbReference type="Pfam" id="PF03167">
    <property type="entry name" value="UDG"/>
    <property type="match status" value="1"/>
</dbReference>
<evidence type="ECO:0000256" key="7">
    <source>
        <dbReference type="ARBA" id="ARBA00023004"/>
    </source>
</evidence>
<feature type="domain" description="Uracil-DNA glycosylase-like" evidence="10">
    <location>
        <begin position="42"/>
        <end position="210"/>
    </location>
</feature>
<comment type="similarity">
    <text evidence="1">Belongs to the uracil-DNA glycosylase (UDG) superfamily. Type 4 (UDGa) family.</text>
</comment>
<gene>
    <name evidence="11" type="ORF">NIIDNTM18_29050</name>
</gene>
<dbReference type="SMART" id="SM00986">
    <property type="entry name" value="UDG"/>
    <property type="match status" value="1"/>
</dbReference>
<keyword evidence="4" id="KW-0479">Metal-binding</keyword>
<keyword evidence="3" id="KW-0004">4Fe-4S</keyword>
<dbReference type="GO" id="GO:0051539">
    <property type="term" value="F:4 iron, 4 sulfur cluster binding"/>
    <property type="evidence" value="ECO:0007669"/>
    <property type="project" value="UniProtKB-KW"/>
</dbReference>
<proteinExistence type="inferred from homology"/>
<evidence type="ECO:0000256" key="1">
    <source>
        <dbReference type="ARBA" id="ARBA00006521"/>
    </source>
</evidence>
<evidence type="ECO:0000256" key="6">
    <source>
        <dbReference type="ARBA" id="ARBA00022801"/>
    </source>
</evidence>
<evidence type="ECO:0000259" key="10">
    <source>
        <dbReference type="SMART" id="SM00986"/>
    </source>
</evidence>
<name>A0A6S6P825_9MYCO</name>
<keyword evidence="8" id="KW-0411">Iron-sulfur</keyword>
<dbReference type="InterPro" id="IPR005273">
    <property type="entry name" value="Ura-DNA_glyco_family4"/>
</dbReference>
<evidence type="ECO:0000313" key="12">
    <source>
        <dbReference type="Proteomes" id="UP000515734"/>
    </source>
</evidence>
<evidence type="ECO:0000256" key="2">
    <source>
        <dbReference type="ARBA" id="ARBA00019403"/>
    </source>
</evidence>
<dbReference type="SUPFAM" id="SSF52141">
    <property type="entry name" value="Uracil-DNA glycosylase-like"/>
    <property type="match status" value="1"/>
</dbReference>
<accession>A0A6S6P825</accession>
<dbReference type="PANTHER" id="PTHR33693">
    <property type="entry name" value="TYPE-5 URACIL-DNA GLYCOSYLASE"/>
    <property type="match status" value="1"/>
</dbReference>
<dbReference type="CDD" id="cd10030">
    <property type="entry name" value="UDG-F4_TTUDGA_SPO1dp_like"/>
    <property type="match status" value="1"/>
</dbReference>
<organism evidence="11 12">
    <name type="scientific">Mycolicibacterium litorale</name>
    <dbReference type="NCBI Taxonomy" id="758802"/>
    <lineage>
        <taxon>Bacteria</taxon>
        <taxon>Bacillati</taxon>
        <taxon>Actinomycetota</taxon>
        <taxon>Actinomycetes</taxon>
        <taxon>Mycobacteriales</taxon>
        <taxon>Mycobacteriaceae</taxon>
        <taxon>Mycolicibacterium</taxon>
    </lineage>
</organism>
<keyword evidence="6" id="KW-0378">Hydrolase</keyword>
<reference evidence="11 12" key="1">
    <citation type="submission" date="2020-07" db="EMBL/GenBank/DDBJ databases">
        <title>Complete genome sequence of Mycolicibacterium litorale like strain isolated from cardiac implantable electronic device infection.</title>
        <authorList>
            <person name="Fukano H."/>
            <person name="Miyama H."/>
            <person name="Hoshino Y."/>
        </authorList>
    </citation>
    <scope>NUCLEOTIDE SEQUENCE [LARGE SCALE GENOMIC DNA]</scope>
    <source>
        <strain evidence="11 12">NIIDNTM18</strain>
    </source>
</reference>
<dbReference type="InterPro" id="IPR005122">
    <property type="entry name" value="Uracil-DNA_glycosylase-like"/>
</dbReference>
<evidence type="ECO:0000313" key="11">
    <source>
        <dbReference type="EMBL" id="BCI53627.1"/>
    </source>
</evidence>
<evidence type="ECO:0000256" key="4">
    <source>
        <dbReference type="ARBA" id="ARBA00022723"/>
    </source>
</evidence>
<dbReference type="GO" id="GO:0046872">
    <property type="term" value="F:metal ion binding"/>
    <property type="evidence" value="ECO:0007669"/>
    <property type="project" value="UniProtKB-KW"/>
</dbReference>
<dbReference type="Proteomes" id="UP000515734">
    <property type="component" value="Chromosome"/>
</dbReference>
<dbReference type="Gene3D" id="3.40.470.10">
    <property type="entry name" value="Uracil-DNA glycosylase-like domain"/>
    <property type="match status" value="1"/>
</dbReference>
<sequence length="219" mass="23348">MPTKVPGAEDFVPDTHDLSVLADASQACRGCELYADATQSVFGQGSAAATVMLIGEQPGDQEDKAGAPFVGPAGRLLDKALEAAGIDRGSVYVTNAVKHFKFTLPERGKRRIHKTPSRTEVVACRPWLMAELDAVRPDVVVLLGATAAKALMGNDFRLTAHRGEVLSLPTTDLDLDLDPRVVATVHPSSVLRGPPENREQALEALTDDLRVAARLMGDS</sequence>
<evidence type="ECO:0000256" key="9">
    <source>
        <dbReference type="ARBA" id="ARBA00023204"/>
    </source>
</evidence>
<protein>
    <recommendedName>
        <fullName evidence="2">Type-4 uracil-DNA glycosylase</fullName>
    </recommendedName>
</protein>
<dbReference type="SMART" id="SM00987">
    <property type="entry name" value="UreE_C"/>
    <property type="match status" value="1"/>
</dbReference>
<dbReference type="GO" id="GO:0097506">
    <property type="term" value="F:deaminated base DNA N-glycosylase activity"/>
    <property type="evidence" value="ECO:0007669"/>
    <property type="project" value="UniProtKB-ARBA"/>
</dbReference>
<evidence type="ECO:0000256" key="5">
    <source>
        <dbReference type="ARBA" id="ARBA00022763"/>
    </source>
</evidence>
<dbReference type="NCBIfam" id="TIGR03914">
    <property type="entry name" value="UDG_fam_dom"/>
    <property type="match status" value="1"/>
</dbReference>
<evidence type="ECO:0000256" key="3">
    <source>
        <dbReference type="ARBA" id="ARBA00022485"/>
    </source>
</evidence>
<dbReference type="AlphaFoldDB" id="A0A6S6P825"/>
<keyword evidence="7" id="KW-0408">Iron</keyword>
<dbReference type="InterPro" id="IPR051536">
    <property type="entry name" value="UDG_Type-4/5"/>
</dbReference>
<dbReference type="EMBL" id="AP023287">
    <property type="protein sequence ID" value="BCI53627.1"/>
    <property type="molecule type" value="Genomic_DNA"/>
</dbReference>
<keyword evidence="9" id="KW-0234">DNA repair</keyword>
<dbReference type="GO" id="GO:0006281">
    <property type="term" value="P:DNA repair"/>
    <property type="evidence" value="ECO:0007669"/>
    <property type="project" value="UniProtKB-KW"/>
</dbReference>
<keyword evidence="5" id="KW-0227">DNA damage</keyword>
<dbReference type="InterPro" id="IPR036895">
    <property type="entry name" value="Uracil-DNA_glycosylase-like_sf"/>
</dbReference>
<dbReference type="NCBIfam" id="TIGR00758">
    <property type="entry name" value="UDG_fam4"/>
    <property type="match status" value="1"/>
</dbReference>
<evidence type="ECO:0000256" key="8">
    <source>
        <dbReference type="ARBA" id="ARBA00023014"/>
    </source>
</evidence>
<dbReference type="PANTHER" id="PTHR33693:SF9">
    <property type="entry name" value="TYPE-4 URACIL-DNA GLYCOSYLASE"/>
    <property type="match status" value="1"/>
</dbReference>